<dbReference type="AlphaFoldDB" id="A0AAE3FHB7"/>
<dbReference type="GO" id="GO:0003700">
    <property type="term" value="F:DNA-binding transcription factor activity"/>
    <property type="evidence" value="ECO:0007669"/>
    <property type="project" value="InterPro"/>
</dbReference>
<keyword evidence="1" id="KW-0805">Transcription regulation</keyword>
<evidence type="ECO:0000256" key="1">
    <source>
        <dbReference type="ARBA" id="ARBA00023015"/>
    </source>
</evidence>
<gene>
    <name evidence="5" type="ORF">MR241_09400</name>
</gene>
<dbReference type="PROSITE" id="PS00041">
    <property type="entry name" value="HTH_ARAC_FAMILY_1"/>
    <property type="match status" value="1"/>
</dbReference>
<dbReference type="GO" id="GO:0043565">
    <property type="term" value="F:sequence-specific DNA binding"/>
    <property type="evidence" value="ECO:0007669"/>
    <property type="project" value="InterPro"/>
</dbReference>
<dbReference type="EMBL" id="JALEMU010000156">
    <property type="protein sequence ID" value="MCI5756491.1"/>
    <property type="molecule type" value="Genomic_DNA"/>
</dbReference>
<dbReference type="PANTHER" id="PTHR43280">
    <property type="entry name" value="ARAC-FAMILY TRANSCRIPTIONAL REGULATOR"/>
    <property type="match status" value="1"/>
</dbReference>
<dbReference type="InterPro" id="IPR018060">
    <property type="entry name" value="HTH_AraC"/>
</dbReference>
<dbReference type="SUPFAM" id="SSF51182">
    <property type="entry name" value="RmlC-like cupins"/>
    <property type="match status" value="1"/>
</dbReference>
<dbReference type="InterPro" id="IPR018062">
    <property type="entry name" value="HTH_AraC-typ_CS"/>
</dbReference>
<accession>A0AAE3FHB7</accession>
<dbReference type="InterPro" id="IPR020449">
    <property type="entry name" value="Tscrpt_reg_AraC-type_HTH"/>
</dbReference>
<comment type="caution">
    <text evidence="5">The sequence shown here is derived from an EMBL/GenBank/DDBJ whole genome shotgun (WGS) entry which is preliminary data.</text>
</comment>
<evidence type="ECO:0000313" key="5">
    <source>
        <dbReference type="EMBL" id="MCI5756491.1"/>
    </source>
</evidence>
<protein>
    <submittedName>
        <fullName evidence="5">AraC family transcriptional regulator</fullName>
    </submittedName>
</protein>
<feature type="domain" description="HTH araC/xylS-type" evidence="4">
    <location>
        <begin position="177"/>
        <end position="275"/>
    </location>
</feature>
<keyword evidence="2" id="KW-0238">DNA-binding</keyword>
<dbReference type="Pfam" id="PF12833">
    <property type="entry name" value="HTH_18"/>
    <property type="match status" value="1"/>
</dbReference>
<name>A0AAE3FHB7_9BACT</name>
<proteinExistence type="predicted"/>
<dbReference type="SUPFAM" id="SSF46689">
    <property type="entry name" value="Homeodomain-like"/>
    <property type="match status" value="2"/>
</dbReference>
<dbReference type="InterPro" id="IPR009057">
    <property type="entry name" value="Homeodomain-like_sf"/>
</dbReference>
<dbReference type="Gene3D" id="2.60.120.10">
    <property type="entry name" value="Jelly Rolls"/>
    <property type="match status" value="1"/>
</dbReference>
<dbReference type="InterPro" id="IPR014710">
    <property type="entry name" value="RmlC-like_jellyroll"/>
</dbReference>
<sequence length="279" mass="31176">MIGEAEMNIFVRYADIAGYPPMPYRVRAYDCRFFFILSGSGKIEIDGTEYRFAPDTLCYYPAGSAYTIIPEEQPRFVSVNFDFTREHTDIPSVMPPVPAESYERKRRLDTQNECGEDIFISPFVLHGASFLREVLTKAAEEFLCGSEHSENRAAALVQYACYLIPDRHAEGDAGLCARIADYIRANYSGKLTLAGLSEVFSYHPNYLGTVFRNGTGVTVHRYIMNIRLKKASELLAATPLPVAEIASLVGFRNADHFSACFSANCGMSPTEYRSRGFLG</sequence>
<evidence type="ECO:0000256" key="2">
    <source>
        <dbReference type="ARBA" id="ARBA00023125"/>
    </source>
</evidence>
<dbReference type="InterPro" id="IPR011051">
    <property type="entry name" value="RmlC_Cupin_sf"/>
</dbReference>
<dbReference type="PROSITE" id="PS01124">
    <property type="entry name" value="HTH_ARAC_FAMILY_2"/>
    <property type="match status" value="1"/>
</dbReference>
<dbReference type="PRINTS" id="PR00032">
    <property type="entry name" value="HTHARAC"/>
</dbReference>
<dbReference type="Proteomes" id="UP001139365">
    <property type="component" value="Unassembled WGS sequence"/>
</dbReference>
<dbReference type="SMART" id="SM00342">
    <property type="entry name" value="HTH_ARAC"/>
    <property type="match status" value="1"/>
</dbReference>
<organism evidence="5 6">
    <name type="scientific">Candidatus Colimorpha enterica</name>
    <dbReference type="NCBI Taxonomy" id="3083063"/>
    <lineage>
        <taxon>Bacteria</taxon>
        <taxon>Pseudomonadati</taxon>
        <taxon>Bacteroidota</taxon>
        <taxon>Bacteroidia</taxon>
        <taxon>Bacteroidales</taxon>
        <taxon>Candidatus Colimorpha</taxon>
    </lineage>
</organism>
<dbReference type="Gene3D" id="1.10.10.60">
    <property type="entry name" value="Homeodomain-like"/>
    <property type="match status" value="2"/>
</dbReference>
<evidence type="ECO:0000313" key="6">
    <source>
        <dbReference type="Proteomes" id="UP001139365"/>
    </source>
</evidence>
<evidence type="ECO:0000256" key="3">
    <source>
        <dbReference type="ARBA" id="ARBA00023163"/>
    </source>
</evidence>
<dbReference type="PANTHER" id="PTHR43280:SF2">
    <property type="entry name" value="HTH-TYPE TRANSCRIPTIONAL REGULATOR EXSA"/>
    <property type="match status" value="1"/>
</dbReference>
<evidence type="ECO:0000259" key="4">
    <source>
        <dbReference type="PROSITE" id="PS01124"/>
    </source>
</evidence>
<keyword evidence="3" id="KW-0804">Transcription</keyword>
<reference evidence="5 6" key="1">
    <citation type="submission" date="2022-03" db="EMBL/GenBank/DDBJ databases">
        <title>Metagenome-assembled genomes from swine fecal metagenomes.</title>
        <authorList>
            <person name="Holman D.B."/>
            <person name="Kommadath A."/>
        </authorList>
    </citation>
    <scope>NUCLEOTIDE SEQUENCE [LARGE SCALE GENOMIC DNA]</scope>
    <source>
        <strain evidence="5">SUG147</strain>
    </source>
</reference>